<dbReference type="Gene3D" id="6.10.140.1570">
    <property type="match status" value="1"/>
</dbReference>
<dbReference type="AlphaFoldDB" id="A0A4P6YTY9"/>
<dbReference type="Proteomes" id="UP000292886">
    <property type="component" value="Chromosome"/>
</dbReference>
<dbReference type="EMBL" id="CP037940">
    <property type="protein sequence ID" value="QBO36234.1"/>
    <property type="molecule type" value="Genomic_DNA"/>
</dbReference>
<dbReference type="InterPro" id="IPR005149">
    <property type="entry name" value="Tscrpt_reg_PadR_N"/>
</dbReference>
<dbReference type="Pfam" id="PF03551">
    <property type="entry name" value="PadR"/>
    <property type="match status" value="1"/>
</dbReference>
<name>A0A4P6YTY9_9LACO</name>
<dbReference type="Gene3D" id="1.10.10.10">
    <property type="entry name" value="Winged helix-like DNA-binding domain superfamily/Winged helix DNA-binding domain"/>
    <property type="match status" value="1"/>
</dbReference>
<gene>
    <name evidence="2" type="ORF">EQG49_07060</name>
</gene>
<dbReference type="KEGG" id="wei:EQG49_07060"/>
<dbReference type="InterPro" id="IPR036388">
    <property type="entry name" value="WH-like_DNA-bd_sf"/>
</dbReference>
<dbReference type="RefSeq" id="WP_133363312.1">
    <property type="nucleotide sequence ID" value="NZ_CP037940.1"/>
</dbReference>
<organism evidence="2 3">
    <name type="scientific">Periweissella cryptocerci</name>
    <dbReference type="NCBI Taxonomy" id="2506420"/>
    <lineage>
        <taxon>Bacteria</taxon>
        <taxon>Bacillati</taxon>
        <taxon>Bacillota</taxon>
        <taxon>Bacilli</taxon>
        <taxon>Lactobacillales</taxon>
        <taxon>Lactobacillaceae</taxon>
        <taxon>Periweissella</taxon>
    </lineage>
</organism>
<protein>
    <submittedName>
        <fullName evidence="2">PadR family transcriptional regulator</fullName>
    </submittedName>
</protein>
<reference evidence="3" key="1">
    <citation type="submission" date="2019-03" db="EMBL/GenBank/DDBJ databases">
        <title>Weissella sp. 26KH-42 Genome sequencing.</title>
        <authorList>
            <person name="Heo J."/>
            <person name="Kim S.-J."/>
            <person name="Kim J.-S."/>
            <person name="Hong S.-B."/>
            <person name="Kwon S.-W."/>
        </authorList>
    </citation>
    <scope>NUCLEOTIDE SEQUENCE [LARGE SCALE GENOMIC DNA]</scope>
    <source>
        <strain evidence="3">26KH-42</strain>
    </source>
</reference>
<proteinExistence type="predicted"/>
<dbReference type="OrthoDB" id="9783723at2"/>
<accession>A0A4P6YTY9</accession>
<evidence type="ECO:0000259" key="1">
    <source>
        <dbReference type="Pfam" id="PF03551"/>
    </source>
</evidence>
<sequence length="168" mass="19473">MKGNDIVLGIIKERPRTGYEIMEQFKTVFSMFFDGSYGTVYPTLKRLEGLGYIEKETIAQSGKPDKNVFHITTDGEAAFQTYLVSAMTPDTLKSDFMTRLYFGEYYDEAVVIKQITEQISNLHSYLDNMDDVFSTWSYQMSESQVLAYNIGRKQKELEIKLLEEYLNK</sequence>
<evidence type="ECO:0000313" key="3">
    <source>
        <dbReference type="Proteomes" id="UP000292886"/>
    </source>
</evidence>
<dbReference type="PANTHER" id="PTHR43252">
    <property type="entry name" value="TRANSCRIPTIONAL REGULATOR YQJI"/>
    <property type="match status" value="1"/>
</dbReference>
<keyword evidence="3" id="KW-1185">Reference proteome</keyword>
<feature type="domain" description="Transcription regulator PadR N-terminal" evidence="1">
    <location>
        <begin position="7"/>
        <end position="80"/>
    </location>
</feature>
<dbReference type="PANTHER" id="PTHR43252:SF6">
    <property type="entry name" value="NEGATIVE TRANSCRIPTION REGULATOR PADR"/>
    <property type="match status" value="1"/>
</dbReference>
<dbReference type="SUPFAM" id="SSF46785">
    <property type="entry name" value="Winged helix' DNA-binding domain"/>
    <property type="match status" value="1"/>
</dbReference>
<dbReference type="InterPro" id="IPR036390">
    <property type="entry name" value="WH_DNA-bd_sf"/>
</dbReference>
<evidence type="ECO:0000313" key="2">
    <source>
        <dbReference type="EMBL" id="QBO36234.1"/>
    </source>
</evidence>